<sequence length="489" mass="53538">MRVITTEYAPTPRQRELHEAVEPLVLYGGAAGGGKSRAIREEALSFALAVPGSRQLVLRRTFPELSRSHVQAYRLELPAELGTYADAAHEVRLVNGSVIELGHLQHEGDVQRYQSAEYARIYLDEATGFTPFQITYMQSRLRVAGPVRDRMDELGLVPSMRLSANPGGPSHAHVKAEFIDPAPAGTTFTPAATLEDPNPAARRFIPARVTDNPHIDASYVDRLNGLDEDTRRALRDGDWDVYAGMAFGEWRREVHVVDPARMPGPDELAAYPRAVGCDYGLSAPYAAVWLARLGDGLLYLYRERYAPELTPHEQAEQIRDAETRAERDRPCPVALDPSTWARNPHHVTRHPGRTVGDLEQGPPAGSIAAAYRDVLGSRVEKADNDRMAGVALLRDKLRVRADGAPRLVVSAACVEVIRTLPALPRDPRRPELYLSTGTEDHLADALTYGAKVLAAAPAALPEPAGIGRFAEGYGPVIPTATRGIANMRF</sequence>
<dbReference type="RefSeq" id="WP_009481103.1">
    <property type="nucleotide sequence ID" value="NZ_BAFE01000007.1"/>
</dbReference>
<dbReference type="InterPro" id="IPR027417">
    <property type="entry name" value="P-loop_NTPase"/>
</dbReference>
<dbReference type="Pfam" id="PF03237">
    <property type="entry name" value="Terminase_6N"/>
    <property type="match status" value="1"/>
</dbReference>
<feature type="region of interest" description="Disordered" evidence="1">
    <location>
        <begin position="323"/>
        <end position="360"/>
    </location>
</feature>
<evidence type="ECO:0000256" key="1">
    <source>
        <dbReference type="SAM" id="MobiDB-lite"/>
    </source>
</evidence>
<protein>
    <submittedName>
        <fullName evidence="2">Uncharacterized protein</fullName>
    </submittedName>
</protein>
<reference evidence="2 3" key="1">
    <citation type="submission" date="2012-02" db="EMBL/GenBank/DDBJ databases">
        <title>Whole genome shotgun sequence of Mobilicoccus pelagius NBRC 104925.</title>
        <authorList>
            <person name="Yoshida Y."/>
            <person name="Hosoyama A."/>
            <person name="Tsuchikane K."/>
            <person name="Katsumata H."/>
            <person name="Yamazaki S."/>
            <person name="Fujita N."/>
        </authorList>
    </citation>
    <scope>NUCLEOTIDE SEQUENCE [LARGE SCALE GENOMIC DNA]</scope>
    <source>
        <strain evidence="2 3">NBRC 104925</strain>
    </source>
</reference>
<dbReference type="Proteomes" id="UP000004367">
    <property type="component" value="Unassembled WGS sequence"/>
</dbReference>
<evidence type="ECO:0000313" key="3">
    <source>
        <dbReference type="Proteomes" id="UP000004367"/>
    </source>
</evidence>
<evidence type="ECO:0000313" key="2">
    <source>
        <dbReference type="EMBL" id="GAB47205.1"/>
    </source>
</evidence>
<organism evidence="2 3">
    <name type="scientific">Mobilicoccus pelagius NBRC 104925</name>
    <dbReference type="NCBI Taxonomy" id="1089455"/>
    <lineage>
        <taxon>Bacteria</taxon>
        <taxon>Bacillati</taxon>
        <taxon>Actinomycetota</taxon>
        <taxon>Actinomycetes</taxon>
        <taxon>Micrococcales</taxon>
        <taxon>Dermatophilaceae</taxon>
        <taxon>Mobilicoccus</taxon>
    </lineage>
</organism>
<accession>H5UN97</accession>
<gene>
    <name evidence="2" type="ORF">MOPEL_007_00220</name>
</gene>
<dbReference type="eggNOG" id="COG1783">
    <property type="taxonomic scope" value="Bacteria"/>
</dbReference>
<proteinExistence type="predicted"/>
<dbReference type="AlphaFoldDB" id="H5UN97"/>
<feature type="compositionally biased region" description="Basic residues" evidence="1">
    <location>
        <begin position="343"/>
        <end position="352"/>
    </location>
</feature>
<dbReference type="Gene3D" id="3.40.50.300">
    <property type="entry name" value="P-loop containing nucleotide triphosphate hydrolases"/>
    <property type="match status" value="1"/>
</dbReference>
<name>H5UN97_9MICO</name>
<dbReference type="Gene3D" id="3.30.420.280">
    <property type="match status" value="1"/>
</dbReference>
<keyword evidence="3" id="KW-1185">Reference proteome</keyword>
<dbReference type="EMBL" id="BAFE01000007">
    <property type="protein sequence ID" value="GAB47205.1"/>
    <property type="molecule type" value="Genomic_DNA"/>
</dbReference>
<comment type="caution">
    <text evidence="2">The sequence shown here is derived from an EMBL/GenBank/DDBJ whole genome shotgun (WGS) entry which is preliminary data.</text>
</comment>
<dbReference type="STRING" id="1089455.MOPEL_007_00220"/>